<dbReference type="InterPro" id="IPR015075">
    <property type="entry name" value="AtaL"/>
</dbReference>
<sequence>MAYSFSATRPINPPGVEPLLTEEQVWKGLEFKSRNPAVFIPVISSDKTISDEGNKLVREVVVGSEVMTETIELHAAAIVYYEMNTGVRITNLLSHGPGGELLLSYCFANGIPGVSADKPKPAARELNTQVGKAVEKTIGIIRQMVLDGKL</sequence>
<evidence type="ECO:0000313" key="2">
    <source>
        <dbReference type="Proteomes" id="UP001215280"/>
    </source>
</evidence>
<dbReference type="Proteomes" id="UP001215280">
    <property type="component" value="Unassembled WGS sequence"/>
</dbReference>
<dbReference type="Gene3D" id="3.30.530.20">
    <property type="match status" value="1"/>
</dbReference>
<reference evidence="1" key="1">
    <citation type="submission" date="2023-03" db="EMBL/GenBank/DDBJ databases">
        <title>Massive genome expansion in bonnet fungi (Mycena s.s.) driven by repeated elements and novel gene families across ecological guilds.</title>
        <authorList>
            <consortium name="Lawrence Berkeley National Laboratory"/>
            <person name="Harder C.B."/>
            <person name="Miyauchi S."/>
            <person name="Viragh M."/>
            <person name="Kuo A."/>
            <person name="Thoen E."/>
            <person name="Andreopoulos B."/>
            <person name="Lu D."/>
            <person name="Skrede I."/>
            <person name="Drula E."/>
            <person name="Henrissat B."/>
            <person name="Morin E."/>
            <person name="Kohler A."/>
            <person name="Barry K."/>
            <person name="LaButti K."/>
            <person name="Morin E."/>
            <person name="Salamov A."/>
            <person name="Lipzen A."/>
            <person name="Mereny Z."/>
            <person name="Hegedus B."/>
            <person name="Baldrian P."/>
            <person name="Stursova M."/>
            <person name="Weitz H."/>
            <person name="Taylor A."/>
            <person name="Grigoriev I.V."/>
            <person name="Nagy L.G."/>
            <person name="Martin F."/>
            <person name="Kauserud H."/>
        </authorList>
    </citation>
    <scope>NUCLEOTIDE SEQUENCE</scope>
    <source>
        <strain evidence="1">CBHHK188m</strain>
    </source>
</reference>
<accession>A0AAD7N8X3</accession>
<name>A0AAD7N8X3_9AGAR</name>
<gene>
    <name evidence="1" type="ORF">DFH07DRAFT_745295</name>
</gene>
<dbReference type="EMBL" id="JARJLG010000077">
    <property type="protein sequence ID" value="KAJ7751760.1"/>
    <property type="molecule type" value="Genomic_DNA"/>
</dbReference>
<proteinExistence type="predicted"/>
<comment type="caution">
    <text evidence="1">The sequence shown here is derived from an EMBL/GenBank/DDBJ whole genome shotgun (WGS) entry which is preliminary data.</text>
</comment>
<organism evidence="1 2">
    <name type="scientific">Mycena maculata</name>
    <dbReference type="NCBI Taxonomy" id="230809"/>
    <lineage>
        <taxon>Eukaryota</taxon>
        <taxon>Fungi</taxon>
        <taxon>Dikarya</taxon>
        <taxon>Basidiomycota</taxon>
        <taxon>Agaricomycotina</taxon>
        <taxon>Agaricomycetes</taxon>
        <taxon>Agaricomycetidae</taxon>
        <taxon>Agaricales</taxon>
        <taxon>Marasmiineae</taxon>
        <taxon>Mycenaceae</taxon>
        <taxon>Mycena</taxon>
    </lineage>
</organism>
<dbReference type="Pfam" id="PF08982">
    <property type="entry name" value="AtaL"/>
    <property type="match status" value="1"/>
</dbReference>
<keyword evidence="2" id="KW-1185">Reference proteome</keyword>
<evidence type="ECO:0000313" key="1">
    <source>
        <dbReference type="EMBL" id="KAJ7751760.1"/>
    </source>
</evidence>
<protein>
    <submittedName>
        <fullName evidence="1">DUF1857-domain-containing protein</fullName>
    </submittedName>
</protein>
<dbReference type="InterPro" id="IPR023393">
    <property type="entry name" value="START-like_dom_sf"/>
</dbReference>
<dbReference type="SUPFAM" id="SSF55961">
    <property type="entry name" value="Bet v1-like"/>
    <property type="match status" value="1"/>
</dbReference>
<dbReference type="AlphaFoldDB" id="A0AAD7N8X3"/>